<evidence type="ECO:0000256" key="1">
    <source>
        <dbReference type="ARBA" id="ARBA00022649"/>
    </source>
</evidence>
<keyword evidence="3" id="KW-1185">Reference proteome</keyword>
<evidence type="ECO:0000313" key="3">
    <source>
        <dbReference type="Proteomes" id="UP000694287"/>
    </source>
</evidence>
<protein>
    <submittedName>
        <fullName evidence="2">Type II toxin-antitoxin system CcdA family antitoxin</fullName>
    </submittedName>
</protein>
<dbReference type="Pfam" id="PF07362">
    <property type="entry name" value="CcdA"/>
    <property type="match status" value="1"/>
</dbReference>
<accession>A0ABS6UPY3</accession>
<proteinExistence type="predicted"/>
<sequence length="84" mass="8922">MARVNITIPDELLARARAAGLNVSAAAAAGLTDELVRMEKNAELDRWLAEMEAEQGPSTPEEIAEADARIDRAFVVGGTRAESA</sequence>
<comment type="caution">
    <text evidence="2">The sequence shown here is derived from an EMBL/GenBank/DDBJ whole genome shotgun (WGS) entry which is preliminary data.</text>
</comment>
<dbReference type="EMBL" id="JADQDK010000001">
    <property type="protein sequence ID" value="MBW0134318.1"/>
    <property type="molecule type" value="Genomic_DNA"/>
</dbReference>
<dbReference type="RefSeq" id="WP_218602882.1">
    <property type="nucleotide sequence ID" value="NZ_JADQDJ010000090.1"/>
</dbReference>
<dbReference type="InterPro" id="IPR009956">
    <property type="entry name" value="Post-segregation_anti-tox_CcdA"/>
</dbReference>
<reference evidence="2 3" key="1">
    <citation type="submission" date="2020-11" db="EMBL/GenBank/DDBJ databases">
        <title>Pseudonocardia abyssalis sp. nov. and Pseudonocardia oceani sp. nov., description and phylogenomic analysis of two novel actinomycetes isolated from the deep Southern Ocean.</title>
        <authorList>
            <person name="Parra J."/>
        </authorList>
    </citation>
    <scope>NUCLEOTIDE SEQUENCE [LARGE SCALE GENOMIC DNA]</scope>
    <source>
        <strain evidence="2 3">KRD-168</strain>
    </source>
</reference>
<name>A0ABS6UPY3_9PSEU</name>
<keyword evidence="1" id="KW-1277">Toxin-antitoxin system</keyword>
<dbReference type="Proteomes" id="UP000694287">
    <property type="component" value="Unassembled WGS sequence"/>
</dbReference>
<evidence type="ECO:0000313" key="2">
    <source>
        <dbReference type="EMBL" id="MBW0134318.1"/>
    </source>
</evidence>
<organism evidence="2 3">
    <name type="scientific">Pseudonocardia abyssalis</name>
    <dbReference type="NCBI Taxonomy" id="2792008"/>
    <lineage>
        <taxon>Bacteria</taxon>
        <taxon>Bacillati</taxon>
        <taxon>Actinomycetota</taxon>
        <taxon>Actinomycetes</taxon>
        <taxon>Pseudonocardiales</taxon>
        <taxon>Pseudonocardiaceae</taxon>
        <taxon>Pseudonocardia</taxon>
    </lineage>
</organism>
<gene>
    <name evidence="2" type="ORF">I4I81_08620</name>
</gene>